<dbReference type="GO" id="GO:0005840">
    <property type="term" value="C:ribosome"/>
    <property type="evidence" value="ECO:0007669"/>
    <property type="project" value="UniProtKB-KW"/>
</dbReference>
<keyword evidence="7" id="KW-1185">Reference proteome</keyword>
<evidence type="ECO:0000256" key="1">
    <source>
        <dbReference type="ARBA" id="ARBA00007151"/>
    </source>
</evidence>
<evidence type="ECO:0000313" key="6">
    <source>
        <dbReference type="EMBL" id="RRK33503.1"/>
    </source>
</evidence>
<organism evidence="6 7">
    <name type="scientific">Schaedlerella arabinosiphila</name>
    <dbReference type="NCBI Taxonomy" id="2044587"/>
    <lineage>
        <taxon>Bacteria</taxon>
        <taxon>Bacillati</taxon>
        <taxon>Bacillota</taxon>
        <taxon>Clostridia</taxon>
        <taxon>Lachnospirales</taxon>
        <taxon>Lachnospiraceae</taxon>
        <taxon>Schaedlerella</taxon>
    </lineage>
</organism>
<dbReference type="GO" id="GO:0006412">
    <property type="term" value="P:translation"/>
    <property type="evidence" value="ECO:0007669"/>
    <property type="project" value="InterPro"/>
</dbReference>
<name>A0A426DLB4_9FIRM</name>
<evidence type="ECO:0000313" key="7">
    <source>
        <dbReference type="Proteomes" id="UP000274920"/>
    </source>
</evidence>
<feature type="domain" description="Small ribosomal subunit protein uS7" evidence="5">
    <location>
        <begin position="17"/>
        <end position="82"/>
    </location>
</feature>
<evidence type="ECO:0000256" key="4">
    <source>
        <dbReference type="ARBA" id="ARBA00035524"/>
    </source>
</evidence>
<evidence type="ECO:0000259" key="5">
    <source>
        <dbReference type="Pfam" id="PF00177"/>
    </source>
</evidence>
<dbReference type="Gene3D" id="1.10.455.10">
    <property type="entry name" value="Ribosomal protein S7 domain"/>
    <property type="match status" value="1"/>
</dbReference>
<dbReference type="GO" id="GO:1990904">
    <property type="term" value="C:ribonucleoprotein complex"/>
    <property type="evidence" value="ECO:0007669"/>
    <property type="project" value="UniProtKB-KW"/>
</dbReference>
<comment type="caution">
    <text evidence="6">The sequence shown here is derived from an EMBL/GenBank/DDBJ whole genome shotgun (WGS) entry which is preliminary data.</text>
</comment>
<dbReference type="AlphaFoldDB" id="A0A426DLB4"/>
<evidence type="ECO:0000256" key="2">
    <source>
        <dbReference type="ARBA" id="ARBA00022980"/>
    </source>
</evidence>
<dbReference type="InterPro" id="IPR023798">
    <property type="entry name" value="Ribosomal_uS7_dom"/>
</dbReference>
<dbReference type="EMBL" id="RHJS01000002">
    <property type="protein sequence ID" value="RRK33503.1"/>
    <property type="molecule type" value="Genomic_DNA"/>
</dbReference>
<protein>
    <recommendedName>
        <fullName evidence="4">30S ribosomal protein S7</fullName>
    </recommendedName>
</protein>
<dbReference type="PIRSF" id="PIRSF002122">
    <property type="entry name" value="RPS7p_RPS7a_RPS5e_RPS7o"/>
    <property type="match status" value="1"/>
</dbReference>
<sequence>MAHNIYNMSDKRYSDLKKSICGNQDVEKLVKKAVMITGKKEKDIRNLVLKAMIQIEAQTGNSALEVYAKAVKNSTPLFDSTSQTNKERAEAIALRWIINYSMEESFDLRLTRNIVDAANNKGIVVSKKNEFLEKCARNKK</sequence>
<keyword evidence="3" id="KW-0687">Ribonucleoprotein</keyword>
<reference evidence="6" key="1">
    <citation type="submission" date="2018-10" db="EMBL/GenBank/DDBJ databases">
        <title>Schaedlerella arabinophila gen. nov. sp. nov., isolated from the mouse intestinal tract and comparative analysis with the genome of the closely related altered Schaedler flora strain ASF502.</title>
        <authorList>
            <person name="Miyake S."/>
            <person name="Soh M."/>
            <person name="Seedorf H."/>
        </authorList>
    </citation>
    <scope>NUCLEOTIDE SEQUENCE [LARGE SCALE GENOMIC DNA]</scope>
    <source>
        <strain evidence="6">DSM 106076</strain>
    </source>
</reference>
<dbReference type="InterPro" id="IPR000235">
    <property type="entry name" value="Ribosomal_uS7"/>
</dbReference>
<dbReference type="InterPro" id="IPR036823">
    <property type="entry name" value="Ribosomal_uS7_dom_sf"/>
</dbReference>
<gene>
    <name evidence="6" type="ORF">EBB54_20745</name>
</gene>
<dbReference type="Pfam" id="PF00177">
    <property type="entry name" value="Ribosomal_S7"/>
    <property type="match status" value="2"/>
</dbReference>
<comment type="similarity">
    <text evidence="1">Belongs to the universal ribosomal protein uS7 family.</text>
</comment>
<evidence type="ECO:0000256" key="3">
    <source>
        <dbReference type="ARBA" id="ARBA00023274"/>
    </source>
</evidence>
<feature type="domain" description="Small ribosomal subunit protein uS7" evidence="5">
    <location>
        <begin position="84"/>
        <end position="138"/>
    </location>
</feature>
<keyword evidence="2" id="KW-0689">Ribosomal protein</keyword>
<proteinExistence type="inferred from homology"/>
<dbReference type="RefSeq" id="WP_125128756.1">
    <property type="nucleotide sequence ID" value="NZ_RHJS01000002.1"/>
</dbReference>
<dbReference type="SUPFAM" id="SSF47973">
    <property type="entry name" value="Ribosomal protein S7"/>
    <property type="match status" value="1"/>
</dbReference>
<dbReference type="Proteomes" id="UP000274920">
    <property type="component" value="Unassembled WGS sequence"/>
</dbReference>
<accession>A0A426DLB4</accession>